<name>A0A1C0A9T8_9FIRM</name>
<sequence length="377" mass="41370">MKVKGIATFIVDRLVERSNHLSQGRSAGAIGFINQEGYIDSMTEIVNGGISGLPYRQMLSKIAKTDGESLLEIINQLPENAVVITTNPGKTGIIVGTGGLDIFNIPLISIGVKMGKAAGVGLIYPKKEYFDLSTESEDIQLHRLTAKTMEEEREILRESFNLQLNYLDICKELEQVDIPEGEISLVQVPEKEWQIPAIKVNSIDKEFAKRLVDKSIEVEQGREVAAIGEIIDGHIIQKGEIVVGGMGYVPSRMLASSYTDISGISLKEAYTDIIPHNIAIVHTHPGGTGVMHMGDAMAGPGSWGRPVIAIGHDKDGVIKGATVIELREEVAKLADEYEEVGQNYYNAQTPEEEAEIRKRRFGIAQEYTDLCKPLELK</sequence>
<keyword evidence="2" id="KW-1185">Reference proteome</keyword>
<proteinExistence type="predicted"/>
<evidence type="ECO:0000313" key="2">
    <source>
        <dbReference type="Proteomes" id="UP000093514"/>
    </source>
</evidence>
<comment type="caution">
    <text evidence="1">The sequence shown here is derived from an EMBL/GenBank/DDBJ whole genome shotgun (WGS) entry which is preliminary data.</text>
</comment>
<reference evidence="1 2" key="2">
    <citation type="submission" date="2016-08" db="EMBL/GenBank/DDBJ databases">
        <title>Orenia metallireducens sp. nov. strain Z6, a Novel Metal-reducing Firmicute from the Deep Subsurface.</title>
        <authorList>
            <person name="Maxim B.I."/>
            <person name="Kenneth K."/>
            <person name="Flynn T.M."/>
            <person name="Oloughlin E.J."/>
            <person name="Locke R.A."/>
            <person name="Weber J.R."/>
            <person name="Egan S.M."/>
            <person name="Mackie R.I."/>
            <person name="Cann I.K."/>
        </authorList>
    </citation>
    <scope>NUCLEOTIDE SEQUENCE [LARGE SCALE GENOMIC DNA]</scope>
    <source>
        <strain evidence="1 2">Z6</strain>
    </source>
</reference>
<accession>A0A1C0A9T8</accession>
<dbReference type="RefSeq" id="WP_068716544.1">
    <property type="nucleotide sequence ID" value="NZ_LWDV01000008.1"/>
</dbReference>
<evidence type="ECO:0000313" key="1">
    <source>
        <dbReference type="EMBL" id="OCL27048.1"/>
    </source>
</evidence>
<dbReference type="OrthoDB" id="1805255at2"/>
<protein>
    <submittedName>
        <fullName evidence="1">Peptidase S7</fullName>
    </submittedName>
</protein>
<gene>
    <name evidence="1" type="ORF">U472_06065</name>
</gene>
<dbReference type="Proteomes" id="UP000093514">
    <property type="component" value="Unassembled WGS sequence"/>
</dbReference>
<organism evidence="1 2">
    <name type="scientific">Orenia metallireducens</name>
    <dbReference type="NCBI Taxonomy" id="1413210"/>
    <lineage>
        <taxon>Bacteria</taxon>
        <taxon>Bacillati</taxon>
        <taxon>Bacillota</taxon>
        <taxon>Clostridia</taxon>
        <taxon>Halanaerobiales</taxon>
        <taxon>Halobacteroidaceae</taxon>
        <taxon>Orenia</taxon>
    </lineage>
</organism>
<reference evidence="2" key="1">
    <citation type="submission" date="2016-07" db="EMBL/GenBank/DDBJ databases">
        <authorList>
            <person name="Florea S."/>
            <person name="Webb J.S."/>
            <person name="Jaromczyk J."/>
            <person name="Schardl C.L."/>
        </authorList>
    </citation>
    <scope>NUCLEOTIDE SEQUENCE [LARGE SCALE GENOMIC DNA]</scope>
    <source>
        <strain evidence="2">Z6</strain>
    </source>
</reference>
<dbReference type="EMBL" id="LWDV01000008">
    <property type="protein sequence ID" value="OCL27048.1"/>
    <property type="molecule type" value="Genomic_DNA"/>
</dbReference>
<dbReference type="AlphaFoldDB" id="A0A1C0A9T8"/>